<evidence type="ECO:0000313" key="8">
    <source>
        <dbReference type="EMBL" id="PNR61944.1"/>
    </source>
</evidence>
<dbReference type="GeneID" id="112290137"/>
<dbReference type="SUPFAM" id="SSF57850">
    <property type="entry name" value="RING/U-box"/>
    <property type="match status" value="1"/>
</dbReference>
<protein>
    <recommendedName>
        <fullName evidence="11">PHD-type domain-containing protein</fullName>
    </recommendedName>
</protein>
<keyword evidence="3" id="KW-0862">Zinc</keyword>
<dbReference type="RefSeq" id="XP_024391898.1">
    <property type="nucleotide sequence ID" value="XM_024536130.2"/>
</dbReference>
<keyword evidence="1" id="KW-0479">Metal-binding</keyword>
<dbReference type="EMBL" id="ABEU02000001">
    <property type="protein sequence ID" value="PNR61944.1"/>
    <property type="molecule type" value="Genomic_DNA"/>
</dbReference>
<feature type="region of interest" description="Disordered" evidence="5">
    <location>
        <begin position="1"/>
        <end position="57"/>
    </location>
</feature>
<evidence type="ECO:0000256" key="4">
    <source>
        <dbReference type="PROSITE-ProRule" id="PRU00175"/>
    </source>
</evidence>
<evidence type="ECO:0000259" key="6">
    <source>
        <dbReference type="PROSITE" id="PS50016"/>
    </source>
</evidence>
<dbReference type="GO" id="GO:0008270">
    <property type="term" value="F:zinc ion binding"/>
    <property type="evidence" value="ECO:0007669"/>
    <property type="project" value="UniProtKB-KW"/>
</dbReference>
<accession>A0A2K1L7H3</accession>
<dbReference type="SMART" id="SM00184">
    <property type="entry name" value="RING"/>
    <property type="match status" value="2"/>
</dbReference>
<dbReference type="PaxDb" id="3218-PP1S38_221V6.1"/>
<reference evidence="8 10" key="2">
    <citation type="journal article" date="2018" name="Plant J.">
        <title>The Physcomitrella patens chromosome-scale assembly reveals moss genome structure and evolution.</title>
        <authorList>
            <person name="Lang D."/>
            <person name="Ullrich K.K."/>
            <person name="Murat F."/>
            <person name="Fuchs J."/>
            <person name="Jenkins J."/>
            <person name="Haas F.B."/>
            <person name="Piednoel M."/>
            <person name="Gundlach H."/>
            <person name="Van Bel M."/>
            <person name="Meyberg R."/>
            <person name="Vives C."/>
            <person name="Morata J."/>
            <person name="Symeonidi A."/>
            <person name="Hiss M."/>
            <person name="Muchero W."/>
            <person name="Kamisugi Y."/>
            <person name="Saleh O."/>
            <person name="Blanc G."/>
            <person name="Decker E.L."/>
            <person name="van Gessel N."/>
            <person name="Grimwood J."/>
            <person name="Hayes R.D."/>
            <person name="Graham S.W."/>
            <person name="Gunter L.E."/>
            <person name="McDaniel S.F."/>
            <person name="Hoernstein S.N.W."/>
            <person name="Larsson A."/>
            <person name="Li F.W."/>
            <person name="Perroud P.F."/>
            <person name="Phillips J."/>
            <person name="Ranjan P."/>
            <person name="Rokshar D.S."/>
            <person name="Rothfels C.J."/>
            <person name="Schneider L."/>
            <person name="Shu S."/>
            <person name="Stevenson D.W."/>
            <person name="Thummler F."/>
            <person name="Tillich M."/>
            <person name="Villarreal Aguilar J.C."/>
            <person name="Widiez T."/>
            <person name="Wong G.K."/>
            <person name="Wymore A."/>
            <person name="Zhang Y."/>
            <person name="Zimmer A.D."/>
            <person name="Quatrano R.S."/>
            <person name="Mayer K.F.X."/>
            <person name="Goodstein D."/>
            <person name="Casacuberta J.M."/>
            <person name="Vandepoele K."/>
            <person name="Reski R."/>
            <person name="Cuming A.C."/>
            <person name="Tuskan G.A."/>
            <person name="Maumus F."/>
            <person name="Salse J."/>
            <person name="Schmutz J."/>
            <person name="Rensing S.A."/>
        </authorList>
    </citation>
    <scope>NUCLEOTIDE SEQUENCE [LARGE SCALE GENOMIC DNA]</scope>
    <source>
        <strain evidence="9 10">cv. Gransden 2004</strain>
    </source>
</reference>
<dbReference type="EnsemblPlants" id="Pp3c1_8100V3.1">
    <property type="protein sequence ID" value="Pp3c1_8100V3.1"/>
    <property type="gene ID" value="Pp3c1_8100"/>
</dbReference>
<dbReference type="EnsemblPlants" id="Pp3c1_8100V3.3">
    <property type="protein sequence ID" value="Pp3c1_8100V3.3"/>
    <property type="gene ID" value="Pp3c1_8100"/>
</dbReference>
<feature type="compositionally biased region" description="Polar residues" evidence="5">
    <location>
        <begin position="16"/>
        <end position="26"/>
    </location>
</feature>
<dbReference type="Pfam" id="PF00628">
    <property type="entry name" value="PHD"/>
    <property type="match status" value="1"/>
</dbReference>
<dbReference type="EnsemblPlants" id="Pp3c1_8100V3.2">
    <property type="protein sequence ID" value="Pp3c1_8100V3.2"/>
    <property type="gene ID" value="Pp3c1_8100"/>
</dbReference>
<dbReference type="CDD" id="cd16574">
    <property type="entry name" value="RING-HC_Topors"/>
    <property type="match status" value="1"/>
</dbReference>
<name>A0A2K1L7H3_PHYPA</name>
<feature type="compositionally biased region" description="Basic residues" evidence="5">
    <location>
        <begin position="1"/>
        <end position="12"/>
    </location>
</feature>
<evidence type="ECO:0000313" key="10">
    <source>
        <dbReference type="Proteomes" id="UP000006727"/>
    </source>
</evidence>
<reference evidence="8 10" key="1">
    <citation type="journal article" date="2008" name="Science">
        <title>The Physcomitrella genome reveals evolutionary insights into the conquest of land by plants.</title>
        <authorList>
            <person name="Rensing S."/>
            <person name="Lang D."/>
            <person name="Zimmer A."/>
            <person name="Terry A."/>
            <person name="Salamov A."/>
            <person name="Shapiro H."/>
            <person name="Nishiyama T."/>
            <person name="Perroud P.-F."/>
            <person name="Lindquist E."/>
            <person name="Kamisugi Y."/>
            <person name="Tanahashi T."/>
            <person name="Sakakibara K."/>
            <person name="Fujita T."/>
            <person name="Oishi K."/>
            <person name="Shin-I T."/>
            <person name="Kuroki Y."/>
            <person name="Toyoda A."/>
            <person name="Suzuki Y."/>
            <person name="Hashimoto A."/>
            <person name="Yamaguchi K."/>
            <person name="Sugano A."/>
            <person name="Kohara Y."/>
            <person name="Fujiyama A."/>
            <person name="Anterola A."/>
            <person name="Aoki S."/>
            <person name="Ashton N."/>
            <person name="Barbazuk W.B."/>
            <person name="Barker E."/>
            <person name="Bennetzen J."/>
            <person name="Bezanilla M."/>
            <person name="Blankenship R."/>
            <person name="Cho S.H."/>
            <person name="Dutcher S."/>
            <person name="Estelle M."/>
            <person name="Fawcett J.A."/>
            <person name="Gundlach H."/>
            <person name="Hanada K."/>
            <person name="Heyl A."/>
            <person name="Hicks K.A."/>
            <person name="Hugh J."/>
            <person name="Lohr M."/>
            <person name="Mayer K."/>
            <person name="Melkozernov A."/>
            <person name="Murata T."/>
            <person name="Nelson D."/>
            <person name="Pils B."/>
            <person name="Prigge M."/>
            <person name="Reiss B."/>
            <person name="Renner T."/>
            <person name="Rombauts S."/>
            <person name="Rushton P."/>
            <person name="Sanderfoot A."/>
            <person name="Schween G."/>
            <person name="Shiu S.-H."/>
            <person name="Stueber K."/>
            <person name="Theodoulou F.L."/>
            <person name="Tu H."/>
            <person name="Van de Peer Y."/>
            <person name="Verrier P.J."/>
            <person name="Waters E."/>
            <person name="Wood A."/>
            <person name="Yang L."/>
            <person name="Cove D."/>
            <person name="Cuming A."/>
            <person name="Hasebe M."/>
            <person name="Lucas S."/>
            <person name="Mishler D.B."/>
            <person name="Reski R."/>
            <person name="Grigoriev I."/>
            <person name="Quatrano R.S."/>
            <person name="Boore J.L."/>
        </authorList>
    </citation>
    <scope>NUCLEOTIDE SEQUENCE [LARGE SCALE GENOMIC DNA]</scope>
    <source>
        <strain evidence="9 10">cv. Gransden 2004</strain>
    </source>
</reference>
<evidence type="ECO:0000256" key="5">
    <source>
        <dbReference type="SAM" id="MobiDB-lite"/>
    </source>
</evidence>
<dbReference type="Gene3D" id="3.30.40.10">
    <property type="entry name" value="Zinc/RING finger domain, C3HC4 (zinc finger)"/>
    <property type="match status" value="2"/>
</dbReference>
<dbReference type="SUPFAM" id="SSF57903">
    <property type="entry name" value="FYVE/PHD zinc finger"/>
    <property type="match status" value="1"/>
</dbReference>
<dbReference type="Pfam" id="PF13639">
    <property type="entry name" value="zf-RING_2"/>
    <property type="match status" value="1"/>
</dbReference>
<feature type="compositionally biased region" description="Polar residues" evidence="5">
    <location>
        <begin position="335"/>
        <end position="355"/>
    </location>
</feature>
<keyword evidence="2 4" id="KW-0863">Zinc-finger</keyword>
<evidence type="ECO:0000256" key="3">
    <source>
        <dbReference type="ARBA" id="ARBA00022833"/>
    </source>
</evidence>
<dbReference type="AlphaFoldDB" id="A0A2K1L7H3"/>
<dbReference type="STRING" id="3218.A0A2K1L7H3"/>
<dbReference type="Gramene" id="Pp3c1_8100V3.3">
    <property type="protein sequence ID" value="Pp3c1_8100V3.3"/>
    <property type="gene ID" value="Pp3c1_8100"/>
</dbReference>
<reference evidence="9" key="3">
    <citation type="submission" date="2020-12" db="UniProtKB">
        <authorList>
            <consortium name="EnsemblPlants"/>
        </authorList>
    </citation>
    <scope>IDENTIFICATION</scope>
</reference>
<feature type="domain" description="RING-type" evidence="7">
    <location>
        <begin position="73"/>
        <end position="113"/>
    </location>
</feature>
<dbReference type="InterPro" id="IPR011011">
    <property type="entry name" value="Znf_FYVE_PHD"/>
</dbReference>
<dbReference type="PROSITE" id="PS50089">
    <property type="entry name" value="ZF_RING_2"/>
    <property type="match status" value="1"/>
</dbReference>
<dbReference type="KEGG" id="ppp:112290137"/>
<feature type="compositionally biased region" description="Polar residues" evidence="5">
    <location>
        <begin position="408"/>
        <end position="427"/>
    </location>
</feature>
<proteinExistence type="predicted"/>
<dbReference type="InterPro" id="IPR017907">
    <property type="entry name" value="Znf_RING_CS"/>
</dbReference>
<dbReference type="InterPro" id="IPR001841">
    <property type="entry name" value="Znf_RING"/>
</dbReference>
<feature type="compositionally biased region" description="Basic and acidic residues" evidence="5">
    <location>
        <begin position="471"/>
        <end position="487"/>
    </location>
</feature>
<dbReference type="InterPro" id="IPR019787">
    <property type="entry name" value="Znf_PHD-finger"/>
</dbReference>
<evidence type="ECO:0000256" key="1">
    <source>
        <dbReference type="ARBA" id="ARBA00022723"/>
    </source>
</evidence>
<feature type="compositionally biased region" description="Basic and acidic residues" evidence="5">
    <location>
        <begin position="33"/>
        <end position="57"/>
    </location>
</feature>
<dbReference type="PANTHER" id="PTHR47177:SF3">
    <property type="entry name" value="F18C1.6 PROTEIN"/>
    <property type="match status" value="1"/>
</dbReference>
<evidence type="ECO:0000313" key="9">
    <source>
        <dbReference type="EnsemblPlants" id="Pp3c1_8100V3.1"/>
    </source>
</evidence>
<dbReference type="SMART" id="SM00249">
    <property type="entry name" value="PHD"/>
    <property type="match status" value="1"/>
</dbReference>
<sequence>MTGSKASKRRRRENSVHYSSDSTEQEVVSDGQEYCHESKGKRKLGEEDVQKPKEDGKEVDLSLLDEEKVVQVCGICLTEEEAERGKLDCCDHYFCFGCIMEWSKVESRCPSCKQRFLTIVKPSVPGISRSRPRIFHIPHKDQVYQPSEEEIRLFTDPYLDVVCSVCQEAGDEGVLLLCDGCDSAAHTYCVGLGLSVPRGDWFCNACSIEHRGFSTDDDDEVNNEAEENDSTPLLTFVIANVQPVPRRQRPRRSTAYRSNQVGRRHTRLHPFPALSEEAQALAIQEENLSGSLIDDVESTQASARTLSSQRIIRQRVNDFRNHWDQLRRGELQFGSISHSAPRTRASQAGRNQSSAIAPAAPSNDISQAWAMMELARTLRADRVASNSAPTTRTVVHRETTRGRIPTIEGTSMPSSRFSQAQEPNLRTDSARDGNQAMETRPMIQIDQNQEQNSRRENTRDTGCLIANRLRSNRDRAHGHDLRNDVREGNYSIESSSRGRRGNGREGSHAVDGRSNDHGGGRISGRRDMNSVHDIQDNSVRELRSFRNSNDLDGEGRNAPGSSGGNERPRVVGRIGRRSQLEDQQAPTPRTRGSSRERRETKEQVAHYVKAELKPLYHLGHIDKEEHNRIARSATQEFLSAFGIECRVPETRASENLSTRCTHSSPPSTFSIFPISCLQCVKHNVSKIVGVLVKKAVGKDIL</sequence>
<dbReference type="InterPro" id="IPR013083">
    <property type="entry name" value="Znf_RING/FYVE/PHD"/>
</dbReference>
<feature type="domain" description="PHD-type" evidence="6">
    <location>
        <begin position="160"/>
        <end position="209"/>
    </location>
</feature>
<feature type="region of interest" description="Disordered" evidence="5">
    <location>
        <begin position="384"/>
        <end position="601"/>
    </location>
</feature>
<dbReference type="OrthoDB" id="365379at2759"/>
<dbReference type="PROSITE" id="PS50016">
    <property type="entry name" value="ZF_PHD_2"/>
    <property type="match status" value="1"/>
</dbReference>
<dbReference type="PANTHER" id="PTHR47177">
    <property type="entry name" value="F18C1.6 PROTEIN"/>
    <property type="match status" value="1"/>
</dbReference>
<dbReference type="InterPro" id="IPR001965">
    <property type="entry name" value="Znf_PHD"/>
</dbReference>
<dbReference type="Gramene" id="Pp3c1_8100V3.1">
    <property type="protein sequence ID" value="Pp3c1_8100V3.1"/>
    <property type="gene ID" value="Pp3c1_8100"/>
</dbReference>
<dbReference type="Gramene" id="Pp3c1_8100V3.2">
    <property type="protein sequence ID" value="Pp3c1_8100V3.2"/>
    <property type="gene ID" value="Pp3c1_8100"/>
</dbReference>
<dbReference type="PROSITE" id="PS00518">
    <property type="entry name" value="ZF_RING_1"/>
    <property type="match status" value="1"/>
</dbReference>
<dbReference type="InterPro" id="IPR058746">
    <property type="entry name" value="Znf_RING-type_Topors"/>
</dbReference>
<dbReference type="Proteomes" id="UP000006727">
    <property type="component" value="Chromosome 1"/>
</dbReference>
<keyword evidence="10" id="KW-1185">Reference proteome</keyword>
<evidence type="ECO:0008006" key="11">
    <source>
        <dbReference type="Google" id="ProtNLM"/>
    </source>
</evidence>
<evidence type="ECO:0000256" key="2">
    <source>
        <dbReference type="ARBA" id="ARBA00022771"/>
    </source>
</evidence>
<feature type="compositionally biased region" description="Basic and acidic residues" evidence="5">
    <location>
        <begin position="502"/>
        <end position="544"/>
    </location>
</feature>
<organism evidence="8">
    <name type="scientific">Physcomitrium patens</name>
    <name type="common">Spreading-leaved earth moss</name>
    <name type="synonym">Physcomitrella patens</name>
    <dbReference type="NCBI Taxonomy" id="3218"/>
    <lineage>
        <taxon>Eukaryota</taxon>
        <taxon>Viridiplantae</taxon>
        <taxon>Streptophyta</taxon>
        <taxon>Embryophyta</taxon>
        <taxon>Bryophyta</taxon>
        <taxon>Bryophytina</taxon>
        <taxon>Bryopsida</taxon>
        <taxon>Funariidae</taxon>
        <taxon>Funariales</taxon>
        <taxon>Funariaceae</taxon>
        <taxon>Physcomitrium</taxon>
    </lineage>
</organism>
<feature type="region of interest" description="Disordered" evidence="5">
    <location>
        <begin position="335"/>
        <end position="360"/>
    </location>
</feature>
<gene>
    <name evidence="9" type="primary">LOC112290137</name>
    <name evidence="8" type="ORF">PHYPA_000368</name>
</gene>
<evidence type="ECO:0000259" key="7">
    <source>
        <dbReference type="PROSITE" id="PS50089"/>
    </source>
</evidence>